<feature type="transmembrane region" description="Helical" evidence="1">
    <location>
        <begin position="103"/>
        <end position="124"/>
    </location>
</feature>
<proteinExistence type="predicted"/>
<dbReference type="Proteomes" id="UP001177023">
    <property type="component" value="Unassembled WGS sequence"/>
</dbReference>
<feature type="transmembrane region" description="Helical" evidence="1">
    <location>
        <begin position="68"/>
        <end position="91"/>
    </location>
</feature>
<reference evidence="2" key="1">
    <citation type="submission" date="2023-06" db="EMBL/GenBank/DDBJ databases">
        <authorList>
            <person name="Delattre M."/>
        </authorList>
    </citation>
    <scope>NUCLEOTIDE SEQUENCE</scope>
    <source>
        <strain evidence="2">AF72</strain>
    </source>
</reference>
<gene>
    <name evidence="2" type="ORF">MSPICULIGERA_LOCUS1995</name>
</gene>
<comment type="caution">
    <text evidence="2">The sequence shown here is derived from an EMBL/GenBank/DDBJ whole genome shotgun (WGS) entry which is preliminary data.</text>
</comment>
<keyword evidence="1" id="KW-0472">Membrane</keyword>
<protein>
    <submittedName>
        <fullName evidence="2">Uncharacterized protein</fullName>
    </submittedName>
</protein>
<evidence type="ECO:0000313" key="2">
    <source>
        <dbReference type="EMBL" id="CAJ0561988.1"/>
    </source>
</evidence>
<keyword evidence="3" id="KW-1185">Reference proteome</keyword>
<evidence type="ECO:0000313" key="3">
    <source>
        <dbReference type="Proteomes" id="UP001177023"/>
    </source>
</evidence>
<feature type="non-terminal residue" evidence="2">
    <location>
        <position position="1"/>
    </location>
</feature>
<dbReference type="EMBL" id="CATQJA010000605">
    <property type="protein sequence ID" value="CAJ0561988.1"/>
    <property type="molecule type" value="Genomic_DNA"/>
</dbReference>
<name>A0AA36FQB4_9BILA</name>
<organism evidence="2 3">
    <name type="scientific">Mesorhabditis spiculigera</name>
    <dbReference type="NCBI Taxonomy" id="96644"/>
    <lineage>
        <taxon>Eukaryota</taxon>
        <taxon>Metazoa</taxon>
        <taxon>Ecdysozoa</taxon>
        <taxon>Nematoda</taxon>
        <taxon>Chromadorea</taxon>
        <taxon>Rhabditida</taxon>
        <taxon>Rhabditina</taxon>
        <taxon>Rhabditomorpha</taxon>
        <taxon>Rhabditoidea</taxon>
        <taxon>Rhabditidae</taxon>
        <taxon>Mesorhabditinae</taxon>
        <taxon>Mesorhabditis</taxon>
    </lineage>
</organism>
<dbReference type="AlphaFoldDB" id="A0AA36FQB4"/>
<keyword evidence="1" id="KW-1133">Transmembrane helix</keyword>
<sequence>MITASYWGLKTNALICMLFKTTSYYLNHYVDVFMVVVSVSRFCLIILDYDMPFLGLLAVGALFYSRQIGLILSSTLPAILQSGTVLQITLANTKISVPFLIDLLLRIGGRAYLFLAVALPFLFIRAFQEEFVTLVFGKQSSRRVFSDKSSVISVREAKTQESTA</sequence>
<keyword evidence="1" id="KW-0812">Transmembrane</keyword>
<evidence type="ECO:0000256" key="1">
    <source>
        <dbReference type="SAM" id="Phobius"/>
    </source>
</evidence>
<accession>A0AA36FQB4</accession>